<reference evidence="1 2" key="1">
    <citation type="submission" date="2018-08" db="EMBL/GenBank/DDBJ databases">
        <title>A genome reference for cultivated species of the human gut microbiota.</title>
        <authorList>
            <person name="Zou Y."/>
            <person name="Xue W."/>
            <person name="Luo G."/>
        </authorList>
    </citation>
    <scope>NUCLEOTIDE SEQUENCE [LARGE SCALE GENOMIC DNA]</scope>
    <source>
        <strain evidence="1 2">AM12-10</strain>
    </source>
</reference>
<accession>A0A415C2W9</accession>
<name>A0A415C2W9_BIFBI</name>
<evidence type="ECO:0000313" key="2">
    <source>
        <dbReference type="Proteomes" id="UP000283727"/>
    </source>
</evidence>
<sequence length="68" mass="7899">MREDRRKHYDDGFRREALEPVKAGAVYRKVSKDDSSFYDVIRGNIRCRQNGDVNGYEIMSVPYGALQV</sequence>
<dbReference type="EMBL" id="QRLR01000006">
    <property type="protein sequence ID" value="RHJ22070.1"/>
    <property type="molecule type" value="Genomic_DNA"/>
</dbReference>
<proteinExistence type="predicted"/>
<comment type="caution">
    <text evidence="1">The sequence shown here is derived from an EMBL/GenBank/DDBJ whole genome shotgun (WGS) entry which is preliminary data.</text>
</comment>
<evidence type="ECO:0000313" key="1">
    <source>
        <dbReference type="EMBL" id="RHJ22070.1"/>
    </source>
</evidence>
<protein>
    <submittedName>
        <fullName evidence="1">Uncharacterized protein</fullName>
    </submittedName>
</protein>
<dbReference type="RefSeq" id="WP_117658454.1">
    <property type="nucleotide sequence ID" value="NZ_JAQECX010000005.1"/>
</dbReference>
<dbReference type="AlphaFoldDB" id="A0A415C2W9"/>
<dbReference type="Proteomes" id="UP000283727">
    <property type="component" value="Unassembled WGS sequence"/>
</dbReference>
<organism evidence="1 2">
    <name type="scientific">Bifidobacterium bifidum</name>
    <dbReference type="NCBI Taxonomy" id="1681"/>
    <lineage>
        <taxon>Bacteria</taxon>
        <taxon>Bacillati</taxon>
        <taxon>Actinomycetota</taxon>
        <taxon>Actinomycetes</taxon>
        <taxon>Bifidobacteriales</taxon>
        <taxon>Bifidobacteriaceae</taxon>
        <taxon>Bifidobacterium</taxon>
    </lineage>
</organism>
<gene>
    <name evidence="1" type="ORF">DW137_09595</name>
</gene>